<keyword evidence="4" id="KW-0812">Transmembrane</keyword>
<organism evidence="7 8">
    <name type="scientific">Merluccius polli</name>
    <name type="common">Benguela hake</name>
    <name type="synonym">Merluccius cadenati</name>
    <dbReference type="NCBI Taxonomy" id="89951"/>
    <lineage>
        <taxon>Eukaryota</taxon>
        <taxon>Metazoa</taxon>
        <taxon>Chordata</taxon>
        <taxon>Craniata</taxon>
        <taxon>Vertebrata</taxon>
        <taxon>Euteleostomi</taxon>
        <taxon>Actinopterygii</taxon>
        <taxon>Neopterygii</taxon>
        <taxon>Teleostei</taxon>
        <taxon>Neoteleostei</taxon>
        <taxon>Acanthomorphata</taxon>
        <taxon>Zeiogadaria</taxon>
        <taxon>Gadariae</taxon>
        <taxon>Gadiformes</taxon>
        <taxon>Gadoidei</taxon>
        <taxon>Merlucciidae</taxon>
        <taxon>Merluccius</taxon>
    </lineage>
</organism>
<keyword evidence="5" id="KW-0732">Signal</keyword>
<evidence type="ECO:0000256" key="2">
    <source>
        <dbReference type="ARBA" id="ARBA00023157"/>
    </source>
</evidence>
<name>A0AA47MJS1_MERPO</name>
<dbReference type="PROSITE" id="PS00022">
    <property type="entry name" value="EGF_1"/>
    <property type="match status" value="1"/>
</dbReference>
<dbReference type="GO" id="GO:0005154">
    <property type="term" value="F:epidermal growth factor receptor binding"/>
    <property type="evidence" value="ECO:0007669"/>
    <property type="project" value="TreeGrafter"/>
</dbReference>
<keyword evidence="4" id="KW-0472">Membrane</keyword>
<dbReference type="GO" id="GO:0008083">
    <property type="term" value="F:growth factor activity"/>
    <property type="evidence" value="ECO:0007669"/>
    <property type="project" value="TreeGrafter"/>
</dbReference>
<feature type="disulfide bond" evidence="3">
    <location>
        <begin position="90"/>
        <end position="99"/>
    </location>
</feature>
<dbReference type="EMBL" id="JAOPHQ010003976">
    <property type="protein sequence ID" value="KAK0141332.1"/>
    <property type="molecule type" value="Genomic_DNA"/>
</dbReference>
<dbReference type="InterPro" id="IPR000742">
    <property type="entry name" value="EGF"/>
</dbReference>
<dbReference type="GO" id="GO:0045840">
    <property type="term" value="P:positive regulation of mitotic nuclear division"/>
    <property type="evidence" value="ECO:0007669"/>
    <property type="project" value="TreeGrafter"/>
</dbReference>
<keyword evidence="1 3" id="KW-0245">EGF-like domain</keyword>
<sequence>MSNPWRLYVGILTALALCKYSLAEWNSTEESSANRTVSCHHHGNLNNCTVESEDGQWSGHFTKCPKELKHFCIHGSCRYIEEQSSPSCRCDPGFTGSRCEYLDLDWQIGEQKQIIIVCVVVGLVLFALLIICICLCSHRRYRLCRRRGRQREEEPQDSPEKIGMMTRPAVNEQILYPGPSLLVRTRIQEQEINRSIGTSKKVGDDVWVNYTLMSR</sequence>
<feature type="signal peptide" evidence="5">
    <location>
        <begin position="1"/>
        <end position="23"/>
    </location>
</feature>
<dbReference type="PROSITE" id="PS50026">
    <property type="entry name" value="EGF_3"/>
    <property type="match status" value="1"/>
</dbReference>
<dbReference type="GO" id="GO:0007173">
    <property type="term" value="P:epidermal growth factor receptor signaling pathway"/>
    <property type="evidence" value="ECO:0007669"/>
    <property type="project" value="TreeGrafter"/>
</dbReference>
<dbReference type="GO" id="GO:0008284">
    <property type="term" value="P:positive regulation of cell population proliferation"/>
    <property type="evidence" value="ECO:0007669"/>
    <property type="project" value="TreeGrafter"/>
</dbReference>
<evidence type="ECO:0000256" key="3">
    <source>
        <dbReference type="PROSITE-ProRule" id="PRU00076"/>
    </source>
</evidence>
<feature type="transmembrane region" description="Helical" evidence="4">
    <location>
        <begin position="114"/>
        <end position="137"/>
    </location>
</feature>
<keyword evidence="4" id="KW-1133">Transmembrane helix</keyword>
<evidence type="ECO:0000256" key="1">
    <source>
        <dbReference type="ARBA" id="ARBA00022536"/>
    </source>
</evidence>
<dbReference type="PANTHER" id="PTHR10740:SF3">
    <property type="entry name" value="PROBETACELLULIN"/>
    <property type="match status" value="1"/>
</dbReference>
<feature type="chain" id="PRO_5041412787" evidence="5">
    <location>
        <begin position="24"/>
        <end position="215"/>
    </location>
</feature>
<evidence type="ECO:0000256" key="5">
    <source>
        <dbReference type="SAM" id="SignalP"/>
    </source>
</evidence>
<keyword evidence="8" id="KW-1185">Reference proteome</keyword>
<dbReference type="PROSITE" id="PS01186">
    <property type="entry name" value="EGF_2"/>
    <property type="match status" value="1"/>
</dbReference>
<gene>
    <name evidence="7" type="primary">BTC</name>
    <name evidence="7" type="ORF">N1851_021662</name>
</gene>
<protein>
    <submittedName>
        <fullName evidence="7">Probetacellulin</fullName>
    </submittedName>
</protein>
<dbReference type="Gene3D" id="2.10.25.10">
    <property type="entry name" value="Laminin"/>
    <property type="match status" value="1"/>
</dbReference>
<feature type="domain" description="EGF-like" evidence="6">
    <location>
        <begin position="60"/>
        <end position="100"/>
    </location>
</feature>
<dbReference type="AlphaFoldDB" id="A0AA47MJS1"/>
<comment type="caution">
    <text evidence="7">The sequence shown here is derived from an EMBL/GenBank/DDBJ whole genome shotgun (WGS) entry which is preliminary data.</text>
</comment>
<dbReference type="PRINTS" id="PR00009">
    <property type="entry name" value="EGFTGF"/>
</dbReference>
<evidence type="ECO:0000259" key="6">
    <source>
        <dbReference type="PROSITE" id="PS50026"/>
    </source>
</evidence>
<dbReference type="PANTHER" id="PTHR10740">
    <property type="entry name" value="TRANSFORMING GROWTH FACTOR ALPHA"/>
    <property type="match status" value="1"/>
</dbReference>
<keyword evidence="2 3" id="KW-1015">Disulfide bond</keyword>
<reference evidence="7" key="1">
    <citation type="journal article" date="2023" name="Front. Mar. Sci.">
        <title>A new Merluccius polli reference genome to investigate the effects of global change in West African waters.</title>
        <authorList>
            <person name="Mateo J.L."/>
            <person name="Blanco-Fernandez C."/>
            <person name="Garcia-Vazquez E."/>
            <person name="Machado-Schiaffino G."/>
        </authorList>
    </citation>
    <scope>NUCLEOTIDE SEQUENCE</scope>
    <source>
        <strain evidence="7">C29</strain>
        <tissue evidence="7">Fin</tissue>
    </source>
</reference>
<evidence type="ECO:0000313" key="8">
    <source>
        <dbReference type="Proteomes" id="UP001174136"/>
    </source>
</evidence>
<evidence type="ECO:0000256" key="4">
    <source>
        <dbReference type="SAM" id="Phobius"/>
    </source>
</evidence>
<dbReference type="SUPFAM" id="SSF57196">
    <property type="entry name" value="EGF/Laminin"/>
    <property type="match status" value="1"/>
</dbReference>
<accession>A0AA47MJS1</accession>
<dbReference type="Proteomes" id="UP001174136">
    <property type="component" value="Unassembled WGS sequence"/>
</dbReference>
<comment type="caution">
    <text evidence="3">Lacks conserved residue(s) required for the propagation of feature annotation.</text>
</comment>
<dbReference type="GO" id="GO:0005615">
    <property type="term" value="C:extracellular space"/>
    <property type="evidence" value="ECO:0007669"/>
    <property type="project" value="TreeGrafter"/>
</dbReference>
<evidence type="ECO:0000313" key="7">
    <source>
        <dbReference type="EMBL" id="KAK0141332.1"/>
    </source>
</evidence>
<proteinExistence type="predicted"/>